<dbReference type="AlphaFoldDB" id="A0ABD6DJP1"/>
<keyword evidence="1" id="KW-1133">Transmembrane helix</keyword>
<feature type="transmembrane region" description="Helical" evidence="1">
    <location>
        <begin position="251"/>
        <end position="274"/>
    </location>
</feature>
<evidence type="ECO:0000256" key="1">
    <source>
        <dbReference type="SAM" id="Phobius"/>
    </source>
</evidence>
<feature type="transmembrane region" description="Helical" evidence="1">
    <location>
        <begin position="36"/>
        <end position="57"/>
    </location>
</feature>
<keyword evidence="3" id="KW-1185">Reference proteome</keyword>
<organism evidence="2 3">
    <name type="scientific">Haloarchaeobius litoreus</name>
    <dbReference type="NCBI Taxonomy" id="755306"/>
    <lineage>
        <taxon>Archaea</taxon>
        <taxon>Methanobacteriati</taxon>
        <taxon>Methanobacteriota</taxon>
        <taxon>Stenosarchaea group</taxon>
        <taxon>Halobacteria</taxon>
        <taxon>Halobacteriales</taxon>
        <taxon>Halorubellaceae</taxon>
        <taxon>Haloarchaeobius</taxon>
    </lineage>
</organism>
<keyword evidence="1" id="KW-0472">Membrane</keyword>
<feature type="transmembrane region" description="Helical" evidence="1">
    <location>
        <begin position="162"/>
        <end position="180"/>
    </location>
</feature>
<accession>A0ABD6DJP1</accession>
<dbReference type="RefSeq" id="WP_256398822.1">
    <property type="nucleotide sequence ID" value="NZ_JANHJR010000001.1"/>
</dbReference>
<evidence type="ECO:0000313" key="2">
    <source>
        <dbReference type="EMBL" id="MFD1645663.1"/>
    </source>
</evidence>
<reference evidence="2 3" key="1">
    <citation type="journal article" date="2019" name="Int. J. Syst. Evol. Microbiol.">
        <title>The Global Catalogue of Microorganisms (GCM) 10K type strain sequencing project: providing services to taxonomists for standard genome sequencing and annotation.</title>
        <authorList>
            <consortium name="The Broad Institute Genomics Platform"/>
            <consortium name="The Broad Institute Genome Sequencing Center for Infectious Disease"/>
            <person name="Wu L."/>
            <person name="Ma J."/>
        </authorList>
    </citation>
    <scope>NUCLEOTIDE SEQUENCE [LARGE SCALE GENOMIC DNA]</scope>
    <source>
        <strain evidence="2 3">CGMCC 1.10390</strain>
    </source>
</reference>
<feature type="transmembrane region" description="Helical" evidence="1">
    <location>
        <begin position="351"/>
        <end position="374"/>
    </location>
</feature>
<proteinExistence type="predicted"/>
<feature type="transmembrane region" description="Helical" evidence="1">
    <location>
        <begin position="133"/>
        <end position="150"/>
    </location>
</feature>
<name>A0ABD6DJP1_9EURY</name>
<dbReference type="EMBL" id="JBHUDO010000002">
    <property type="protein sequence ID" value="MFD1645663.1"/>
    <property type="molecule type" value="Genomic_DNA"/>
</dbReference>
<dbReference type="Proteomes" id="UP001597034">
    <property type="component" value="Unassembled WGS sequence"/>
</dbReference>
<sequence length="380" mass="38826">MNPHRRTLTTLAIGLAATTLVPTASAHEGTVHGGTPHLLLLGTLFVGVALLAWVAWLDRTGQRPDPRTSAGLLVVGVSLSALATVGLVEIQVEPLSTTPLPRQFYPVLTVFGGMALALGSVLAYQLRWGDRHAYPVLGTVLGFWVAYPALLPGDASRNPLGYLLVLAVPALLGYVHWTELRPALARVDTRGRLVGSVAAVAFAGFFALSSGLATFNPDPVPQAGGEPFAVLTTFVSPLVSWPAIEVYRPGVPLFAALSVGTGITLAILAGLVGINAALGTTVWRTAGDDHDDGRAAATDGGTVTGVSGALATTGATACCCCGPALYGIASAALGASASPLYWAFTDPESPLATLFLVAAIGLLTASSVTLASTVRATCAR</sequence>
<feature type="transmembrane region" description="Helical" evidence="1">
    <location>
        <begin position="104"/>
        <end position="126"/>
    </location>
</feature>
<protein>
    <submittedName>
        <fullName evidence="2">Uncharacterized protein</fullName>
    </submittedName>
</protein>
<keyword evidence="1" id="KW-0812">Transmembrane</keyword>
<feature type="transmembrane region" description="Helical" evidence="1">
    <location>
        <begin position="192"/>
        <end position="215"/>
    </location>
</feature>
<feature type="transmembrane region" description="Helical" evidence="1">
    <location>
        <begin position="69"/>
        <end position="92"/>
    </location>
</feature>
<comment type="caution">
    <text evidence="2">The sequence shown here is derived from an EMBL/GenBank/DDBJ whole genome shotgun (WGS) entry which is preliminary data.</text>
</comment>
<gene>
    <name evidence="2" type="ORF">ACFSBL_08215</name>
</gene>
<evidence type="ECO:0000313" key="3">
    <source>
        <dbReference type="Proteomes" id="UP001597034"/>
    </source>
</evidence>